<dbReference type="NCBIfam" id="TIGR02550">
    <property type="entry name" value="flagell_flgL"/>
    <property type="match status" value="1"/>
</dbReference>
<proteinExistence type="inferred from homology"/>
<dbReference type="InterPro" id="IPR001029">
    <property type="entry name" value="Flagellin_N"/>
</dbReference>
<dbReference type="PANTHER" id="PTHR42792:SF1">
    <property type="entry name" value="FLAGELLAR HOOK-ASSOCIATED PROTEIN 3"/>
    <property type="match status" value="1"/>
</dbReference>
<dbReference type="GO" id="GO:0071973">
    <property type="term" value="P:bacterial-type flagellum-dependent cell motility"/>
    <property type="evidence" value="ECO:0007669"/>
    <property type="project" value="InterPro"/>
</dbReference>
<dbReference type="GO" id="GO:0005576">
    <property type="term" value="C:extracellular region"/>
    <property type="evidence" value="ECO:0007669"/>
    <property type="project" value="UniProtKB-SubCell"/>
</dbReference>
<sequence>MRIATSTIYSQTIENMGNQQTLLAQLEQQASTNVRVATPGDDPLGAAQAVQLSATGSVLAQFSANQNTATSMLKTEDSTLSSVSTALQSVLTQLNALGAGDLNDSNRQAAAQALQGLRSQLMSLANTTDGQGNYIFSGFQGGTPPFSNASNGGVTYNGDLGTRTLQISSTTSVATADNGASVFLSVLPGISQPVAAGASTNTGTGVIGAVSITTPGATTNNTPYSIVFSNDPTTGDLVYQVNDTSTTPPTAIGTPQPFTAGQAIDLNGGESVTLTGTPAAGDSFTVTPAAQGNTDIFQTIDSVIAALQNPAQSNPAAMATIENAINAAHTQVDNTMTNVATVQAAVAGREQLTTAMASVNSKQTLQNTSNLSDITQADPATVLSQLTQIEAMLNATEKTFASVTQGGGLFGMINL</sequence>
<comment type="subcellular location">
    <subcellularLocation>
        <location evidence="1">Bacterial flagellum</location>
    </subcellularLocation>
    <subcellularLocation>
        <location evidence="2">Secreted</location>
    </subcellularLocation>
</comment>
<dbReference type="AlphaFoldDB" id="A0A6J5E3A5"/>
<evidence type="ECO:0000256" key="2">
    <source>
        <dbReference type="ARBA" id="ARBA00004613"/>
    </source>
</evidence>
<accession>A0A6J5E3A5</accession>
<comment type="similarity">
    <text evidence="3">Belongs to the bacterial flagellin family.</text>
</comment>
<evidence type="ECO:0000259" key="5">
    <source>
        <dbReference type="Pfam" id="PF00669"/>
    </source>
</evidence>
<evidence type="ECO:0000256" key="3">
    <source>
        <dbReference type="ARBA" id="ARBA00005709"/>
    </source>
</evidence>
<dbReference type="Proteomes" id="UP000494363">
    <property type="component" value="Unassembled WGS sequence"/>
</dbReference>
<gene>
    <name evidence="6" type="ORF">LMG29542_03970</name>
</gene>
<evidence type="ECO:0000256" key="1">
    <source>
        <dbReference type="ARBA" id="ARBA00004365"/>
    </source>
</evidence>
<organism evidence="6 7">
    <name type="scientific">Paraburkholderia humisilvae</name>
    <dbReference type="NCBI Taxonomy" id="627669"/>
    <lineage>
        <taxon>Bacteria</taxon>
        <taxon>Pseudomonadati</taxon>
        <taxon>Pseudomonadota</taxon>
        <taxon>Betaproteobacteria</taxon>
        <taxon>Burkholderiales</taxon>
        <taxon>Burkholderiaceae</taxon>
        <taxon>Paraburkholderia</taxon>
    </lineage>
</organism>
<dbReference type="InterPro" id="IPR013384">
    <property type="entry name" value="Flagell_FlgL"/>
</dbReference>
<evidence type="ECO:0000256" key="4">
    <source>
        <dbReference type="ARBA" id="ARBA00023143"/>
    </source>
</evidence>
<reference evidence="6 7" key="1">
    <citation type="submission" date="2020-04" db="EMBL/GenBank/DDBJ databases">
        <authorList>
            <person name="De Canck E."/>
        </authorList>
    </citation>
    <scope>NUCLEOTIDE SEQUENCE [LARGE SCALE GENOMIC DNA]</scope>
    <source>
        <strain evidence="6 7">LMG 29542</strain>
    </source>
</reference>
<dbReference type="GO" id="GO:0005198">
    <property type="term" value="F:structural molecule activity"/>
    <property type="evidence" value="ECO:0007669"/>
    <property type="project" value="InterPro"/>
</dbReference>
<evidence type="ECO:0000313" key="6">
    <source>
        <dbReference type="EMBL" id="CAB3760958.1"/>
    </source>
</evidence>
<dbReference type="EMBL" id="CADIKH010000017">
    <property type="protein sequence ID" value="CAB3760958.1"/>
    <property type="molecule type" value="Genomic_DNA"/>
</dbReference>
<dbReference type="RefSeq" id="WP_175228136.1">
    <property type="nucleotide sequence ID" value="NZ_CADIKH010000017.1"/>
</dbReference>
<keyword evidence="4" id="KW-0975">Bacterial flagellum</keyword>
<dbReference type="InterPro" id="IPR001492">
    <property type="entry name" value="Flagellin"/>
</dbReference>
<dbReference type="SUPFAM" id="SSF64518">
    <property type="entry name" value="Phase 1 flagellin"/>
    <property type="match status" value="1"/>
</dbReference>
<evidence type="ECO:0000313" key="7">
    <source>
        <dbReference type="Proteomes" id="UP000494363"/>
    </source>
</evidence>
<protein>
    <recommendedName>
        <fullName evidence="5">Flagellin N-terminal domain-containing protein</fullName>
    </recommendedName>
</protein>
<dbReference type="PANTHER" id="PTHR42792">
    <property type="entry name" value="FLAGELLIN"/>
    <property type="match status" value="1"/>
</dbReference>
<name>A0A6J5E3A5_9BURK</name>
<dbReference type="Gene3D" id="1.20.1330.10">
    <property type="entry name" value="f41 fragment of flagellin, N-terminal domain"/>
    <property type="match status" value="2"/>
</dbReference>
<feature type="domain" description="Flagellin N-terminal" evidence="5">
    <location>
        <begin position="3"/>
        <end position="139"/>
    </location>
</feature>
<dbReference type="Pfam" id="PF00669">
    <property type="entry name" value="Flagellin_N"/>
    <property type="match status" value="1"/>
</dbReference>
<keyword evidence="7" id="KW-1185">Reference proteome</keyword>
<dbReference type="GO" id="GO:0009424">
    <property type="term" value="C:bacterial-type flagellum hook"/>
    <property type="evidence" value="ECO:0007669"/>
    <property type="project" value="InterPro"/>
</dbReference>